<evidence type="ECO:0000259" key="1">
    <source>
        <dbReference type="Pfam" id="PF13538"/>
    </source>
</evidence>
<dbReference type="Gene3D" id="2.30.30.940">
    <property type="match status" value="1"/>
</dbReference>
<dbReference type="SUPFAM" id="SSF52540">
    <property type="entry name" value="P-loop containing nucleoside triphosphate hydrolases"/>
    <property type="match status" value="1"/>
</dbReference>
<reference evidence="2 3" key="1">
    <citation type="journal article" date="2019" name="Int. J. Syst. Evol. Microbiol.">
        <title>Rufibacter sediminis sp. nov., isolated from freshwater lake sediment.</title>
        <authorList>
            <person name="Qu J.H."/>
            <person name="Zhang L.J."/>
            <person name="Fu Y.H."/>
            <person name="Li H.F."/>
        </authorList>
    </citation>
    <scope>NUCLEOTIDE SEQUENCE [LARGE SCALE GENOMIC DNA]</scope>
    <source>
        <strain evidence="2 3">H-1</strain>
    </source>
</reference>
<dbReference type="RefSeq" id="WP_186638658.1">
    <property type="nucleotide sequence ID" value="NZ_JACOAF010000030.1"/>
</dbReference>
<dbReference type="Pfam" id="PF13538">
    <property type="entry name" value="UvrD_C_2"/>
    <property type="match status" value="1"/>
</dbReference>
<dbReference type="InterPro" id="IPR027417">
    <property type="entry name" value="P-loop_NTPase"/>
</dbReference>
<dbReference type="EMBL" id="JACOAF010000030">
    <property type="protein sequence ID" value="MBC3540641.1"/>
    <property type="molecule type" value="Genomic_DNA"/>
</dbReference>
<sequence>MIKLGIQQQEAFDRIMAWHKTDAQEFALAGYAGTGKTTLAKRIAQEFGNVIFCAYTGKAAQVLRDKGCGNAGTIHGYLYRLQGEEGKEPVFGLNEESAMRYADLVIVDEYSFLNAEIIQDLRTICDKILYLGDPFQLPPVNGQCIIEPDFFIDEIHRQALESPIIRYATMIRNGDMIRYCDEGEFRYLKNGSLSMDDFMKADQFIVGRNDTRIRFNRRARMIKGFEAVLPVKGDKMICLKNNPRNAVFNGMIDYAASDAEIIDYLCYGIDMKELGHLNVIRDNERHDFRQHRRLNMFDFAYAITCHKSQGSEFNDVIIYKEPIGRDITDRRKWLYTAVTRGKNRVTLTDPVR</sequence>
<feature type="domain" description="UvrD-like helicase C-terminal" evidence="1">
    <location>
        <begin position="299"/>
        <end position="347"/>
    </location>
</feature>
<organism evidence="2 3">
    <name type="scientific">Rufibacter sediminis</name>
    <dbReference type="NCBI Taxonomy" id="2762756"/>
    <lineage>
        <taxon>Bacteria</taxon>
        <taxon>Pseudomonadati</taxon>
        <taxon>Bacteroidota</taxon>
        <taxon>Cytophagia</taxon>
        <taxon>Cytophagales</taxon>
        <taxon>Hymenobacteraceae</taxon>
        <taxon>Rufibacter</taxon>
    </lineage>
</organism>
<dbReference type="CDD" id="cd18809">
    <property type="entry name" value="SF1_C_RecD"/>
    <property type="match status" value="1"/>
</dbReference>
<evidence type="ECO:0000313" key="3">
    <source>
        <dbReference type="Proteomes" id="UP000659698"/>
    </source>
</evidence>
<gene>
    <name evidence="2" type="ORF">H7U12_13185</name>
</gene>
<proteinExistence type="predicted"/>
<protein>
    <submittedName>
        <fullName evidence="2">AAA family ATPase</fullName>
    </submittedName>
</protein>
<accession>A0ABR6VU09</accession>
<evidence type="ECO:0000313" key="2">
    <source>
        <dbReference type="EMBL" id="MBC3540641.1"/>
    </source>
</evidence>
<keyword evidence="3" id="KW-1185">Reference proteome</keyword>
<dbReference type="Pfam" id="PF13604">
    <property type="entry name" value="AAA_30"/>
    <property type="match status" value="1"/>
</dbReference>
<dbReference type="InterPro" id="IPR027785">
    <property type="entry name" value="UvrD-like_helicase_C"/>
</dbReference>
<dbReference type="Gene3D" id="3.40.50.300">
    <property type="entry name" value="P-loop containing nucleotide triphosphate hydrolases"/>
    <property type="match status" value="2"/>
</dbReference>
<name>A0ABR6VU09_9BACT</name>
<comment type="caution">
    <text evidence="2">The sequence shown here is derived from an EMBL/GenBank/DDBJ whole genome shotgun (WGS) entry which is preliminary data.</text>
</comment>
<dbReference type="Proteomes" id="UP000659698">
    <property type="component" value="Unassembled WGS sequence"/>
</dbReference>